<dbReference type="Gene3D" id="1.10.260.40">
    <property type="entry name" value="lambda repressor-like DNA-binding domains"/>
    <property type="match status" value="1"/>
</dbReference>
<dbReference type="CDD" id="cd00093">
    <property type="entry name" value="HTH_XRE"/>
    <property type="match status" value="1"/>
</dbReference>
<dbReference type="EMBL" id="AEIG01000020">
    <property type="protein sequence ID" value="EGG30227.1"/>
    <property type="molecule type" value="Genomic_DNA"/>
</dbReference>
<dbReference type="SUPFAM" id="SSF47413">
    <property type="entry name" value="lambda repressor-like DNA-binding domains"/>
    <property type="match status" value="1"/>
</dbReference>
<keyword evidence="3" id="KW-1185">Reference proteome</keyword>
<dbReference type="GO" id="GO:0003677">
    <property type="term" value="F:DNA binding"/>
    <property type="evidence" value="ECO:0007669"/>
    <property type="project" value="UniProtKB-KW"/>
</dbReference>
<dbReference type="InterPro" id="IPR010982">
    <property type="entry name" value="Lambda_DNA-bd_dom_sf"/>
</dbReference>
<dbReference type="STRING" id="2518989.IMCC3088_833"/>
<organism evidence="2 3">
    <name type="scientific">Aequoribacter fuscus</name>
    <dbReference type="NCBI Taxonomy" id="2518989"/>
    <lineage>
        <taxon>Bacteria</taxon>
        <taxon>Pseudomonadati</taxon>
        <taxon>Pseudomonadota</taxon>
        <taxon>Gammaproteobacteria</taxon>
        <taxon>Cellvibrionales</taxon>
        <taxon>Halieaceae</taxon>
        <taxon>Aequoribacter</taxon>
    </lineage>
</organism>
<protein>
    <submittedName>
        <fullName evidence="2">Transcriptional regulator</fullName>
    </submittedName>
</protein>
<dbReference type="Pfam" id="PF01381">
    <property type="entry name" value="HTH_3"/>
    <property type="match status" value="1"/>
</dbReference>
<evidence type="ECO:0000313" key="2">
    <source>
        <dbReference type="EMBL" id="EGG30227.1"/>
    </source>
</evidence>
<proteinExistence type="predicted"/>
<comment type="caution">
    <text evidence="2">The sequence shown here is derived from an EMBL/GenBank/DDBJ whole genome shotgun (WGS) entry which is preliminary data.</text>
</comment>
<dbReference type="PANTHER" id="PTHR46558:SF4">
    <property type="entry name" value="DNA-BIDING PHAGE PROTEIN"/>
    <property type="match status" value="1"/>
</dbReference>
<dbReference type="SMART" id="SM00530">
    <property type="entry name" value="HTH_XRE"/>
    <property type="match status" value="1"/>
</dbReference>
<evidence type="ECO:0000313" key="3">
    <source>
        <dbReference type="Proteomes" id="UP000005615"/>
    </source>
</evidence>
<dbReference type="eggNOG" id="COG1476">
    <property type="taxonomic scope" value="Bacteria"/>
</dbReference>
<accession>F3L0B7</accession>
<dbReference type="AlphaFoldDB" id="F3L0B7"/>
<gene>
    <name evidence="2" type="ORF">IMCC3088_833</name>
</gene>
<evidence type="ECO:0000256" key="1">
    <source>
        <dbReference type="ARBA" id="ARBA00023125"/>
    </source>
</evidence>
<dbReference type="InterPro" id="IPR001387">
    <property type="entry name" value="Cro/C1-type_HTH"/>
</dbReference>
<dbReference type="RefSeq" id="WP_009575130.1">
    <property type="nucleotide sequence ID" value="NZ_AEIG01000020.1"/>
</dbReference>
<sequence>MINNIREKRQELGLTQQDLARLVGVSRQTINAIETGKFDPSLSLAFKLSGVFKEPVEALFKPTQINPS</sequence>
<reference evidence="2 3" key="1">
    <citation type="journal article" date="2011" name="J. Bacteriol.">
        <title>Genome sequence of strain IMCC3088, a proteorhodopsin-containing marine bacterium belonging to the OM60/NOR5 clade.</title>
        <authorList>
            <person name="Jang Y."/>
            <person name="Oh H.M."/>
            <person name="Kang I."/>
            <person name="Lee K."/>
            <person name="Yang S.J."/>
            <person name="Cho J.C."/>
        </authorList>
    </citation>
    <scope>NUCLEOTIDE SEQUENCE [LARGE SCALE GENOMIC DNA]</scope>
    <source>
        <strain evidence="2 3">IMCC3088</strain>
    </source>
</reference>
<keyword evidence="1" id="KW-0238">DNA-binding</keyword>
<dbReference type="PROSITE" id="PS50943">
    <property type="entry name" value="HTH_CROC1"/>
    <property type="match status" value="1"/>
</dbReference>
<dbReference type="OrthoDB" id="3034420at2"/>
<dbReference type="Proteomes" id="UP000005615">
    <property type="component" value="Unassembled WGS sequence"/>
</dbReference>
<name>F3L0B7_9GAMM</name>
<dbReference type="PANTHER" id="PTHR46558">
    <property type="entry name" value="TRACRIPTIONAL REGULATORY PROTEIN-RELATED-RELATED"/>
    <property type="match status" value="1"/>
</dbReference>